<evidence type="ECO:0000313" key="1">
    <source>
        <dbReference type="EMBL" id="RIA87830.1"/>
    </source>
</evidence>
<dbReference type="Proteomes" id="UP000265703">
    <property type="component" value="Unassembled WGS sequence"/>
</dbReference>
<dbReference type="AlphaFoldDB" id="A0A397SNP4"/>
<gene>
    <name evidence="1" type="ORF">C1645_877804</name>
</gene>
<evidence type="ECO:0000313" key="2">
    <source>
        <dbReference type="Proteomes" id="UP000265703"/>
    </source>
</evidence>
<reference evidence="1 2" key="1">
    <citation type="submission" date="2018-06" db="EMBL/GenBank/DDBJ databases">
        <title>Comparative genomics reveals the genomic features of Rhizophagus irregularis, R. cerebriforme, R. diaphanum and Gigaspora rosea, and their symbiotic lifestyle signature.</title>
        <authorList>
            <person name="Morin E."/>
            <person name="San Clemente H."/>
            <person name="Chen E.C.H."/>
            <person name="De La Providencia I."/>
            <person name="Hainaut M."/>
            <person name="Kuo A."/>
            <person name="Kohler A."/>
            <person name="Murat C."/>
            <person name="Tang N."/>
            <person name="Roy S."/>
            <person name="Loubradou J."/>
            <person name="Henrissat B."/>
            <person name="Grigoriev I.V."/>
            <person name="Corradi N."/>
            <person name="Roux C."/>
            <person name="Martin F.M."/>
        </authorList>
    </citation>
    <scope>NUCLEOTIDE SEQUENCE [LARGE SCALE GENOMIC DNA]</scope>
    <source>
        <strain evidence="1 2">DAOM 227022</strain>
    </source>
</reference>
<dbReference type="EMBL" id="QKYT01000291">
    <property type="protein sequence ID" value="RIA87830.1"/>
    <property type="molecule type" value="Genomic_DNA"/>
</dbReference>
<keyword evidence="2" id="KW-1185">Reference proteome</keyword>
<name>A0A397SNP4_9GLOM</name>
<accession>A0A397SNP4</accession>
<comment type="caution">
    <text evidence="1">The sequence shown here is derived from an EMBL/GenBank/DDBJ whole genome shotgun (WGS) entry which is preliminary data.</text>
</comment>
<protein>
    <submittedName>
        <fullName evidence="1">Uncharacterized protein</fullName>
    </submittedName>
</protein>
<proteinExistence type="predicted"/>
<organism evidence="1 2">
    <name type="scientific">Glomus cerebriforme</name>
    <dbReference type="NCBI Taxonomy" id="658196"/>
    <lineage>
        <taxon>Eukaryota</taxon>
        <taxon>Fungi</taxon>
        <taxon>Fungi incertae sedis</taxon>
        <taxon>Mucoromycota</taxon>
        <taxon>Glomeromycotina</taxon>
        <taxon>Glomeromycetes</taxon>
        <taxon>Glomerales</taxon>
        <taxon>Glomeraceae</taxon>
        <taxon>Glomus</taxon>
    </lineage>
</organism>
<sequence length="58" mass="6698">MSYEISPDTAPEDVQKIILDNNTRRLRRKPKLCLDSNDAIKPVVSSDKNNEEKKIEKI</sequence>